<proteinExistence type="predicted"/>
<reference evidence="1" key="1">
    <citation type="journal article" date="2014" name="Science">
        <title>Structural and functional partitioning of bread wheat chromosome 3B.</title>
        <authorList>
            <person name="Choulet F."/>
            <person name="Alberti A."/>
            <person name="Theil S."/>
            <person name="Glover N."/>
            <person name="Barbe V."/>
            <person name="Daron J."/>
            <person name="Pingault L."/>
            <person name="Sourdille P."/>
            <person name="Couloux A."/>
            <person name="Paux E."/>
            <person name="Leroy P."/>
            <person name="Mangenot S."/>
            <person name="Guilhot N."/>
            <person name="Le Gouis J."/>
            <person name="Balfourier F."/>
            <person name="Alaux M."/>
            <person name="Jamilloux V."/>
            <person name="Poulain J."/>
            <person name="Durand C."/>
            <person name="Bellec A."/>
            <person name="Gaspin C."/>
            <person name="Safar J."/>
            <person name="Dolezel J."/>
            <person name="Rogers J."/>
            <person name="Vandepoele K."/>
            <person name="Aury J.M."/>
            <person name="Mayer K."/>
            <person name="Berges H."/>
            <person name="Quesneville H."/>
            <person name="Wincker P."/>
            <person name="Feuillet C."/>
        </authorList>
    </citation>
    <scope>NUCLEOTIDE SEQUENCE</scope>
</reference>
<gene>
    <name evidence="1" type="ORF">TRAES_3BF000600010CFD_c1</name>
</gene>
<dbReference type="PANTHER" id="PTHR10315">
    <property type="entry name" value="E3 UBIQUITIN PROTEIN LIGASE SIAH"/>
    <property type="match status" value="1"/>
</dbReference>
<dbReference type="HOGENOM" id="CLU_1148967_0_0_1"/>
<evidence type="ECO:0000313" key="1">
    <source>
        <dbReference type="EMBL" id="CDM80856.1"/>
    </source>
</evidence>
<organism evidence="1">
    <name type="scientific">Triticum aestivum</name>
    <name type="common">Wheat</name>
    <dbReference type="NCBI Taxonomy" id="4565"/>
    <lineage>
        <taxon>Eukaryota</taxon>
        <taxon>Viridiplantae</taxon>
        <taxon>Streptophyta</taxon>
        <taxon>Embryophyta</taxon>
        <taxon>Tracheophyta</taxon>
        <taxon>Spermatophyta</taxon>
        <taxon>Magnoliopsida</taxon>
        <taxon>Liliopsida</taxon>
        <taxon>Poales</taxon>
        <taxon>Poaceae</taxon>
        <taxon>BOP clade</taxon>
        <taxon>Pooideae</taxon>
        <taxon>Triticodae</taxon>
        <taxon>Triticeae</taxon>
        <taxon>Triticinae</taxon>
        <taxon>Triticum</taxon>
    </lineage>
</organism>
<dbReference type="AlphaFoldDB" id="A0A077RPL7"/>
<protein>
    <submittedName>
        <fullName evidence="1">Uncharacterized protein</fullName>
    </submittedName>
</protein>
<sequence>MAPHAAAGPDCCRAAAMRAQLAAPAPASTRDEEEEEALVVKVKLLDLFLGGNSDSCIWMLVGRLHPAASWSCKPVVVVVGDGDAATALFFGGSSDGSMMVRKLCPAGWSWTPVVVIGARILQIGYGKTARYTIGRKEAREGPTDTLLEHFAFQHKWPCTTIKYYDKFHLEPGLHFFRTKERENFLLNVALEPIRHAIFVVCIQPKVTNSKFKCQMSYCCFTPGYYQSSMYKIRSSSLFDGYT</sequence>
<dbReference type="InterPro" id="IPR052088">
    <property type="entry name" value="E3_ubiquitin-ligase_SINA"/>
</dbReference>
<dbReference type="EMBL" id="HG670306">
    <property type="protein sequence ID" value="CDM80856.1"/>
    <property type="molecule type" value="Genomic_DNA"/>
</dbReference>
<accession>A0A077RPL7</accession>
<name>A0A077RPL7_WHEAT</name>
<dbReference type="PANTHER" id="PTHR10315:SF104">
    <property type="entry name" value="RING-TYPE E3 UBIQUITIN TRANSFERASE"/>
    <property type="match status" value="1"/>
</dbReference>